<sequence>MATEARRPGRPATLEDVARVAGVSRATASRVINGLPTVDAALRRKVEEAITATGYAPNRAARSLVTRRTDSVALVVSEREQRHLATPFIGRMFSDPHFGRVVSGLLRELRPAGLQTVLMVADDEASRAQVLAYLRQGHVDGVVLVSSHPDDPLPRMLAETALPTVLAGRPGRAAALPYVEVDQRAGARLAAERLVAQGRRLIGTVAGPQDMPAAQERLDGFRGALAALGVPDLPWAEGDFTRAGGAEAMRRLLAGHPGLDGVFVASDLMGLGAVPVLLRAGRRVPQDVGVVGFDDSEAAEAAEPALTTVRQPVEDMAGEMARLLLRQIREPGAVPPSVVFRPSLVVRDSA</sequence>
<feature type="domain" description="HTH lacI-type" evidence="4">
    <location>
        <begin position="12"/>
        <end position="66"/>
    </location>
</feature>
<dbReference type="Proteomes" id="UP001500443">
    <property type="component" value="Unassembled WGS sequence"/>
</dbReference>
<dbReference type="PROSITE" id="PS50932">
    <property type="entry name" value="HTH_LACI_2"/>
    <property type="match status" value="1"/>
</dbReference>
<evidence type="ECO:0000259" key="4">
    <source>
        <dbReference type="PROSITE" id="PS50932"/>
    </source>
</evidence>
<dbReference type="PANTHER" id="PTHR30146:SF109">
    <property type="entry name" value="HTH-TYPE TRANSCRIPTIONAL REGULATOR GALS"/>
    <property type="match status" value="1"/>
</dbReference>
<accession>A0ABN1ZPS0</accession>
<protein>
    <submittedName>
        <fullName evidence="5">LacI family DNA-binding transcriptional regulator</fullName>
    </submittedName>
</protein>
<dbReference type="InterPro" id="IPR046335">
    <property type="entry name" value="LacI/GalR-like_sensor"/>
</dbReference>
<dbReference type="InterPro" id="IPR010982">
    <property type="entry name" value="Lambda_DNA-bd_dom_sf"/>
</dbReference>
<dbReference type="Pfam" id="PF13377">
    <property type="entry name" value="Peripla_BP_3"/>
    <property type="match status" value="1"/>
</dbReference>
<dbReference type="SMART" id="SM00354">
    <property type="entry name" value="HTH_LACI"/>
    <property type="match status" value="1"/>
</dbReference>
<gene>
    <name evidence="5" type="ORF">GCM10009802_58650</name>
</gene>
<dbReference type="InterPro" id="IPR000843">
    <property type="entry name" value="HTH_LacI"/>
</dbReference>
<evidence type="ECO:0000313" key="6">
    <source>
        <dbReference type="Proteomes" id="UP001500443"/>
    </source>
</evidence>
<organism evidence="5 6">
    <name type="scientific">Streptomyces synnematoformans</name>
    <dbReference type="NCBI Taxonomy" id="415721"/>
    <lineage>
        <taxon>Bacteria</taxon>
        <taxon>Bacillati</taxon>
        <taxon>Actinomycetota</taxon>
        <taxon>Actinomycetes</taxon>
        <taxon>Kitasatosporales</taxon>
        <taxon>Streptomycetaceae</taxon>
        <taxon>Streptomyces</taxon>
    </lineage>
</organism>
<dbReference type="PANTHER" id="PTHR30146">
    <property type="entry name" value="LACI-RELATED TRANSCRIPTIONAL REPRESSOR"/>
    <property type="match status" value="1"/>
</dbReference>
<dbReference type="GO" id="GO:0003677">
    <property type="term" value="F:DNA binding"/>
    <property type="evidence" value="ECO:0007669"/>
    <property type="project" value="UniProtKB-KW"/>
</dbReference>
<dbReference type="Gene3D" id="1.10.260.40">
    <property type="entry name" value="lambda repressor-like DNA-binding domains"/>
    <property type="match status" value="1"/>
</dbReference>
<comment type="caution">
    <text evidence="5">The sequence shown here is derived from an EMBL/GenBank/DDBJ whole genome shotgun (WGS) entry which is preliminary data.</text>
</comment>
<keyword evidence="3" id="KW-0804">Transcription</keyword>
<name>A0ABN1ZPS0_9ACTN</name>
<evidence type="ECO:0000313" key="5">
    <source>
        <dbReference type="EMBL" id="GAA1501781.1"/>
    </source>
</evidence>
<keyword evidence="2 5" id="KW-0238">DNA-binding</keyword>
<keyword evidence="1" id="KW-0805">Transcription regulation</keyword>
<reference evidence="5 6" key="1">
    <citation type="journal article" date="2019" name="Int. J. Syst. Evol. Microbiol.">
        <title>The Global Catalogue of Microorganisms (GCM) 10K type strain sequencing project: providing services to taxonomists for standard genome sequencing and annotation.</title>
        <authorList>
            <consortium name="The Broad Institute Genomics Platform"/>
            <consortium name="The Broad Institute Genome Sequencing Center for Infectious Disease"/>
            <person name="Wu L."/>
            <person name="Ma J."/>
        </authorList>
    </citation>
    <scope>NUCLEOTIDE SEQUENCE [LARGE SCALE GENOMIC DNA]</scope>
    <source>
        <strain evidence="5 6">JCM 15481</strain>
    </source>
</reference>
<dbReference type="Gene3D" id="3.40.50.2300">
    <property type="match status" value="2"/>
</dbReference>
<dbReference type="PROSITE" id="PS00356">
    <property type="entry name" value="HTH_LACI_1"/>
    <property type="match status" value="1"/>
</dbReference>
<dbReference type="Pfam" id="PF00356">
    <property type="entry name" value="LacI"/>
    <property type="match status" value="1"/>
</dbReference>
<dbReference type="CDD" id="cd06267">
    <property type="entry name" value="PBP1_LacI_sugar_binding-like"/>
    <property type="match status" value="1"/>
</dbReference>
<proteinExistence type="predicted"/>
<dbReference type="SUPFAM" id="SSF47413">
    <property type="entry name" value="lambda repressor-like DNA-binding domains"/>
    <property type="match status" value="1"/>
</dbReference>
<dbReference type="PRINTS" id="PR00036">
    <property type="entry name" value="HTHLACI"/>
</dbReference>
<dbReference type="InterPro" id="IPR028082">
    <property type="entry name" value="Peripla_BP_I"/>
</dbReference>
<dbReference type="EMBL" id="BAAAPF010000319">
    <property type="protein sequence ID" value="GAA1501781.1"/>
    <property type="molecule type" value="Genomic_DNA"/>
</dbReference>
<keyword evidence="6" id="KW-1185">Reference proteome</keyword>
<dbReference type="CDD" id="cd01392">
    <property type="entry name" value="HTH_LacI"/>
    <property type="match status" value="1"/>
</dbReference>
<dbReference type="RefSeq" id="WP_344294052.1">
    <property type="nucleotide sequence ID" value="NZ_BAAAPF010000319.1"/>
</dbReference>
<evidence type="ECO:0000256" key="3">
    <source>
        <dbReference type="ARBA" id="ARBA00023163"/>
    </source>
</evidence>
<evidence type="ECO:0000256" key="1">
    <source>
        <dbReference type="ARBA" id="ARBA00023015"/>
    </source>
</evidence>
<dbReference type="SUPFAM" id="SSF53822">
    <property type="entry name" value="Periplasmic binding protein-like I"/>
    <property type="match status" value="1"/>
</dbReference>
<evidence type="ECO:0000256" key="2">
    <source>
        <dbReference type="ARBA" id="ARBA00023125"/>
    </source>
</evidence>